<evidence type="ECO:0000256" key="1">
    <source>
        <dbReference type="SAM" id="MobiDB-lite"/>
    </source>
</evidence>
<gene>
    <name evidence="2" type="ORF">BJ508DRAFT_142355</name>
</gene>
<accession>A0A3N4HZR0</accession>
<organism evidence="2 3">
    <name type="scientific">Ascobolus immersus RN42</name>
    <dbReference type="NCBI Taxonomy" id="1160509"/>
    <lineage>
        <taxon>Eukaryota</taxon>
        <taxon>Fungi</taxon>
        <taxon>Dikarya</taxon>
        <taxon>Ascomycota</taxon>
        <taxon>Pezizomycotina</taxon>
        <taxon>Pezizomycetes</taxon>
        <taxon>Pezizales</taxon>
        <taxon>Ascobolaceae</taxon>
        <taxon>Ascobolus</taxon>
    </lineage>
</organism>
<sequence>MAYVGWPLANSLTCEDCQISVLMRMDGKMKKDQEMERPFYTRDPLQKPPSKTPFKNPLQKPPSKTTFPIHQPHQIGRTHPPTAQTPHKRPYKNTATKLVYHLTNTPDKTIIKASKRRQTKRMEIDPHLSLQPSPHFTPSQAQPLTHPLK</sequence>
<dbReference type="EMBL" id="ML119700">
    <property type="protein sequence ID" value="RPA79343.1"/>
    <property type="molecule type" value="Genomic_DNA"/>
</dbReference>
<proteinExistence type="predicted"/>
<reference evidence="2 3" key="1">
    <citation type="journal article" date="2018" name="Nat. Ecol. Evol.">
        <title>Pezizomycetes genomes reveal the molecular basis of ectomycorrhizal truffle lifestyle.</title>
        <authorList>
            <person name="Murat C."/>
            <person name="Payen T."/>
            <person name="Noel B."/>
            <person name="Kuo A."/>
            <person name="Morin E."/>
            <person name="Chen J."/>
            <person name="Kohler A."/>
            <person name="Krizsan K."/>
            <person name="Balestrini R."/>
            <person name="Da Silva C."/>
            <person name="Montanini B."/>
            <person name="Hainaut M."/>
            <person name="Levati E."/>
            <person name="Barry K.W."/>
            <person name="Belfiori B."/>
            <person name="Cichocki N."/>
            <person name="Clum A."/>
            <person name="Dockter R.B."/>
            <person name="Fauchery L."/>
            <person name="Guy J."/>
            <person name="Iotti M."/>
            <person name="Le Tacon F."/>
            <person name="Lindquist E.A."/>
            <person name="Lipzen A."/>
            <person name="Malagnac F."/>
            <person name="Mello A."/>
            <person name="Molinier V."/>
            <person name="Miyauchi S."/>
            <person name="Poulain J."/>
            <person name="Riccioni C."/>
            <person name="Rubini A."/>
            <person name="Sitrit Y."/>
            <person name="Splivallo R."/>
            <person name="Traeger S."/>
            <person name="Wang M."/>
            <person name="Zifcakova L."/>
            <person name="Wipf D."/>
            <person name="Zambonelli A."/>
            <person name="Paolocci F."/>
            <person name="Nowrousian M."/>
            <person name="Ottonello S."/>
            <person name="Baldrian P."/>
            <person name="Spatafora J.W."/>
            <person name="Henrissat B."/>
            <person name="Nagy L.G."/>
            <person name="Aury J.M."/>
            <person name="Wincker P."/>
            <person name="Grigoriev I.V."/>
            <person name="Bonfante P."/>
            <person name="Martin F.M."/>
        </authorList>
    </citation>
    <scope>NUCLEOTIDE SEQUENCE [LARGE SCALE GENOMIC DNA]</scope>
    <source>
        <strain evidence="2 3">RN42</strain>
    </source>
</reference>
<feature type="region of interest" description="Disordered" evidence="1">
    <location>
        <begin position="106"/>
        <end position="149"/>
    </location>
</feature>
<dbReference type="AlphaFoldDB" id="A0A3N4HZR0"/>
<keyword evidence="3" id="KW-1185">Reference proteome</keyword>
<evidence type="ECO:0000313" key="3">
    <source>
        <dbReference type="Proteomes" id="UP000275078"/>
    </source>
</evidence>
<evidence type="ECO:0000313" key="2">
    <source>
        <dbReference type="EMBL" id="RPA79343.1"/>
    </source>
</evidence>
<protein>
    <submittedName>
        <fullName evidence="2">Uncharacterized protein</fullName>
    </submittedName>
</protein>
<feature type="compositionally biased region" description="Polar residues" evidence="1">
    <location>
        <begin position="130"/>
        <end position="143"/>
    </location>
</feature>
<feature type="region of interest" description="Disordered" evidence="1">
    <location>
        <begin position="39"/>
        <end position="91"/>
    </location>
</feature>
<name>A0A3N4HZR0_ASCIM</name>
<dbReference type="Proteomes" id="UP000275078">
    <property type="component" value="Unassembled WGS sequence"/>
</dbReference>